<dbReference type="InterPro" id="IPR017871">
    <property type="entry name" value="ABC_transporter-like_CS"/>
</dbReference>
<dbReference type="OrthoDB" id="6500128at2759"/>
<evidence type="ECO:0000256" key="2">
    <source>
        <dbReference type="ARBA" id="ARBA00004463"/>
    </source>
</evidence>
<keyword evidence="14" id="KW-0067">ATP-binding</keyword>
<dbReference type="RefSeq" id="XP_035669062.1">
    <property type="nucleotide sequence ID" value="XM_035813169.1"/>
</dbReference>
<evidence type="ECO:0000256" key="3">
    <source>
        <dbReference type="ARBA" id="ARBA00004554"/>
    </source>
</evidence>
<evidence type="ECO:0000256" key="25">
    <source>
        <dbReference type="ARBA" id="ARBA00052576"/>
    </source>
</evidence>
<feature type="domain" description="ABC transmembrane type-1" evidence="33">
    <location>
        <begin position="168"/>
        <end position="443"/>
    </location>
</feature>
<dbReference type="GO" id="GO:0005796">
    <property type="term" value="C:Golgi lumen"/>
    <property type="evidence" value="ECO:0007669"/>
    <property type="project" value="UniProtKB-SubCell"/>
</dbReference>
<evidence type="ECO:0000256" key="22">
    <source>
        <dbReference type="ARBA" id="ARBA00050661"/>
    </source>
</evidence>
<evidence type="ECO:0000256" key="1">
    <source>
        <dbReference type="ARBA" id="ARBA00004424"/>
    </source>
</evidence>
<feature type="region of interest" description="Disordered" evidence="30">
    <location>
        <begin position="1473"/>
        <end position="1492"/>
    </location>
</feature>
<evidence type="ECO:0000256" key="6">
    <source>
        <dbReference type="ARBA" id="ARBA00012191"/>
    </source>
</evidence>
<evidence type="ECO:0000256" key="14">
    <source>
        <dbReference type="ARBA" id="ARBA00022840"/>
    </source>
</evidence>
<evidence type="ECO:0000256" key="16">
    <source>
        <dbReference type="ARBA" id="ARBA00022989"/>
    </source>
</evidence>
<evidence type="ECO:0000256" key="10">
    <source>
        <dbReference type="ARBA" id="ARBA00022692"/>
    </source>
</evidence>
<feature type="compositionally biased region" description="Basic and acidic residues" evidence="30">
    <location>
        <begin position="492"/>
        <end position="503"/>
    </location>
</feature>
<feature type="transmembrane region" description="Helical" evidence="31">
    <location>
        <begin position="271"/>
        <end position="293"/>
    </location>
</feature>
<dbReference type="CDD" id="cd18592">
    <property type="entry name" value="ABC_6TM_MRP5_8_9_D1"/>
    <property type="match status" value="1"/>
</dbReference>
<dbReference type="RefSeq" id="XP_035669078.1">
    <property type="nucleotide sequence ID" value="XM_035813185.1"/>
</dbReference>
<feature type="transmembrane region" description="Helical" evidence="31">
    <location>
        <begin position="1017"/>
        <end position="1036"/>
    </location>
</feature>
<keyword evidence="9" id="KW-0597">Phosphoprotein</keyword>
<evidence type="ECO:0000313" key="35">
    <source>
        <dbReference type="RefSeq" id="XP_035669045.1"/>
    </source>
</evidence>
<evidence type="ECO:0000256" key="4">
    <source>
        <dbReference type="ARBA" id="ARBA00004608"/>
    </source>
</evidence>
<feature type="transmembrane region" description="Helical" evidence="31">
    <location>
        <begin position="163"/>
        <end position="189"/>
    </location>
</feature>
<keyword evidence="12" id="KW-0547">Nucleotide-binding</keyword>
<dbReference type="RefSeq" id="XP_035669045.1">
    <property type="nucleotide sequence ID" value="XM_035813152.1"/>
</dbReference>
<comment type="catalytic activity">
    <reaction evidence="26">
        <text>N-acetyl-L-aspartate(in) + ATP + H2O = N-acetyl-L-aspartate(out) + ADP + phosphate + H(+)</text>
        <dbReference type="Rhea" id="RHEA:66744"/>
        <dbReference type="ChEBI" id="CHEBI:15377"/>
        <dbReference type="ChEBI" id="CHEBI:15378"/>
        <dbReference type="ChEBI" id="CHEBI:16953"/>
        <dbReference type="ChEBI" id="CHEBI:30616"/>
        <dbReference type="ChEBI" id="CHEBI:43474"/>
        <dbReference type="ChEBI" id="CHEBI:456216"/>
    </reaction>
    <physiologicalReaction direction="left-to-right" evidence="26">
        <dbReference type="Rhea" id="RHEA:66745"/>
    </physiologicalReaction>
</comment>
<evidence type="ECO:0000256" key="12">
    <source>
        <dbReference type="ARBA" id="ARBA00022741"/>
    </source>
</evidence>
<comment type="catalytic activity">
    <reaction evidence="27">
        <text>3',5'-cyclic GMP(in) + ATP + H2O = 3',5'-cyclic GMP(out) + ADP + phosphate + H(+)</text>
        <dbReference type="Rhea" id="RHEA:66188"/>
        <dbReference type="ChEBI" id="CHEBI:15377"/>
        <dbReference type="ChEBI" id="CHEBI:15378"/>
        <dbReference type="ChEBI" id="CHEBI:30616"/>
        <dbReference type="ChEBI" id="CHEBI:43474"/>
        <dbReference type="ChEBI" id="CHEBI:57746"/>
        <dbReference type="ChEBI" id="CHEBI:456216"/>
    </reaction>
    <physiologicalReaction direction="left-to-right" evidence="27">
        <dbReference type="Rhea" id="RHEA:66189"/>
    </physiologicalReaction>
</comment>
<dbReference type="GO" id="GO:0140359">
    <property type="term" value="F:ABC-type transporter activity"/>
    <property type="evidence" value="ECO:0000318"/>
    <property type="project" value="GO_Central"/>
</dbReference>
<evidence type="ECO:0000256" key="15">
    <source>
        <dbReference type="ARBA" id="ARBA00022967"/>
    </source>
</evidence>
<dbReference type="GO" id="GO:0016324">
    <property type="term" value="C:apical plasma membrane"/>
    <property type="evidence" value="ECO:0007669"/>
    <property type="project" value="UniProtKB-SubCell"/>
</dbReference>
<feature type="transmembrane region" description="Helical" evidence="31">
    <location>
        <begin position="888"/>
        <end position="909"/>
    </location>
</feature>
<dbReference type="GO" id="GO:0016020">
    <property type="term" value="C:membrane"/>
    <property type="evidence" value="ECO:0000318"/>
    <property type="project" value="GO_Central"/>
</dbReference>
<evidence type="ECO:0000256" key="26">
    <source>
        <dbReference type="ARBA" id="ARBA00052708"/>
    </source>
</evidence>
<evidence type="ECO:0000256" key="5">
    <source>
        <dbReference type="ARBA" id="ARBA00009726"/>
    </source>
</evidence>
<dbReference type="GO" id="GO:0010008">
    <property type="term" value="C:endosome membrane"/>
    <property type="evidence" value="ECO:0007669"/>
    <property type="project" value="UniProtKB-SubCell"/>
</dbReference>
<keyword evidence="7" id="KW-0813">Transport</keyword>
<evidence type="ECO:0000256" key="7">
    <source>
        <dbReference type="ARBA" id="ARBA00022448"/>
    </source>
</evidence>
<evidence type="ECO:0000256" key="28">
    <source>
        <dbReference type="ARBA" id="ARBA00069159"/>
    </source>
</evidence>
<dbReference type="EC" id="7.6.2.2" evidence="6"/>
<feature type="transmembrane region" description="Helical" evidence="31">
    <location>
        <begin position="201"/>
        <end position="226"/>
    </location>
</feature>
<dbReference type="RefSeq" id="XP_035669053.1">
    <property type="nucleotide sequence ID" value="XM_035813160.1"/>
</dbReference>
<comment type="catalytic activity">
    <reaction evidence="23">
        <text>N-acetyl-L-aspartyl-L-glutamate(in) + ATP + H2O = N-acetyl-L-aspartyl-L-glutamate(out) + ADP + phosphate + H(+)</text>
        <dbReference type="Rhea" id="RHEA:66728"/>
        <dbReference type="ChEBI" id="CHEBI:15377"/>
        <dbReference type="ChEBI" id="CHEBI:15378"/>
        <dbReference type="ChEBI" id="CHEBI:30616"/>
        <dbReference type="ChEBI" id="CHEBI:43474"/>
        <dbReference type="ChEBI" id="CHEBI:76931"/>
        <dbReference type="ChEBI" id="CHEBI:456216"/>
    </reaction>
    <physiologicalReaction direction="left-to-right" evidence="23">
        <dbReference type="Rhea" id="RHEA:66729"/>
    </physiologicalReaction>
</comment>
<dbReference type="InterPro" id="IPR011527">
    <property type="entry name" value="ABC1_TM_dom"/>
</dbReference>
<dbReference type="GO" id="GO:0008559">
    <property type="term" value="F:ABC-type xenobiotic transporter activity"/>
    <property type="evidence" value="ECO:0007669"/>
    <property type="project" value="UniProtKB-EC"/>
</dbReference>
<reference evidence="35 36" key="2">
    <citation type="submission" date="2025-04" db="UniProtKB">
        <authorList>
            <consortium name="RefSeq"/>
        </authorList>
    </citation>
    <scope>IDENTIFICATION</scope>
    <source>
        <strain evidence="35 36">S238N-H82</strain>
        <tissue evidence="35 36">Testes</tissue>
    </source>
</reference>
<evidence type="ECO:0000256" key="9">
    <source>
        <dbReference type="ARBA" id="ARBA00022553"/>
    </source>
</evidence>
<feature type="region of interest" description="Disordered" evidence="30">
    <location>
        <begin position="772"/>
        <end position="861"/>
    </location>
</feature>
<evidence type="ECO:0000313" key="38">
    <source>
        <dbReference type="RefSeq" id="XP_035669070.1"/>
    </source>
</evidence>
<dbReference type="GO" id="GO:0016323">
    <property type="term" value="C:basolateral plasma membrane"/>
    <property type="evidence" value="ECO:0007669"/>
    <property type="project" value="UniProtKB-SubCell"/>
</dbReference>
<evidence type="ECO:0000313" key="37">
    <source>
        <dbReference type="RefSeq" id="XP_035669062.1"/>
    </source>
</evidence>
<evidence type="ECO:0000256" key="11">
    <source>
        <dbReference type="ARBA" id="ARBA00022737"/>
    </source>
</evidence>
<evidence type="ECO:0000313" key="39">
    <source>
        <dbReference type="RefSeq" id="XP_035669078.1"/>
    </source>
</evidence>
<evidence type="ECO:0000256" key="13">
    <source>
        <dbReference type="ARBA" id="ARBA00022753"/>
    </source>
</evidence>
<feature type="compositionally biased region" description="Basic residues" evidence="30">
    <location>
        <begin position="788"/>
        <end position="798"/>
    </location>
</feature>
<dbReference type="CDD" id="cd03250">
    <property type="entry name" value="ABCC_MRP_domain1"/>
    <property type="match status" value="1"/>
</dbReference>
<feature type="compositionally biased region" description="Basic and acidic residues" evidence="30">
    <location>
        <begin position="24"/>
        <end position="35"/>
    </location>
</feature>
<evidence type="ECO:0000256" key="17">
    <source>
        <dbReference type="ARBA" id="ARBA00023034"/>
    </source>
</evidence>
<feature type="transmembrane region" description="Helical" evidence="31">
    <location>
        <begin position="415"/>
        <end position="434"/>
    </location>
</feature>
<feature type="compositionally biased region" description="Polar residues" evidence="30">
    <location>
        <begin position="36"/>
        <end position="51"/>
    </location>
</feature>
<dbReference type="FunFam" id="3.40.50.300:FF:000074">
    <property type="entry name" value="Multidrug resistance-associated protein 5 isoform 1"/>
    <property type="match status" value="1"/>
</dbReference>
<feature type="transmembrane region" description="Helical" evidence="31">
    <location>
        <begin position="942"/>
        <end position="962"/>
    </location>
</feature>
<reference evidence="34" key="1">
    <citation type="journal article" date="2020" name="Nat. Ecol. Evol.">
        <title>Deeply conserved synteny resolves early events in vertebrate evolution.</title>
        <authorList>
            <person name="Simakov O."/>
            <person name="Marletaz F."/>
            <person name="Yue J.X."/>
            <person name="O'Connell B."/>
            <person name="Jenkins J."/>
            <person name="Brandt A."/>
            <person name="Calef R."/>
            <person name="Tung C.H."/>
            <person name="Huang T.K."/>
            <person name="Schmutz J."/>
            <person name="Satoh N."/>
            <person name="Yu J.K."/>
            <person name="Putnam N.H."/>
            <person name="Green R.E."/>
            <person name="Rokhsar D.S."/>
        </authorList>
    </citation>
    <scope>NUCLEOTIDE SEQUENCE [LARGE SCALE GENOMIC DNA]</scope>
    <source>
        <strain evidence="34">S238N-H82</strain>
    </source>
</reference>
<dbReference type="Pfam" id="PF00005">
    <property type="entry name" value="ABC_tran"/>
    <property type="match status" value="2"/>
</dbReference>
<dbReference type="PROSITE" id="PS50893">
    <property type="entry name" value="ABC_TRANSPORTER_2"/>
    <property type="match status" value="2"/>
</dbReference>
<dbReference type="InterPro" id="IPR027417">
    <property type="entry name" value="P-loop_NTPase"/>
</dbReference>
<comment type="subcellular location">
    <subcellularLocation>
        <location evidence="1">Apical cell membrane</location>
        <topology evidence="1">Multi-pass membrane protein</topology>
    </subcellularLocation>
    <subcellularLocation>
        <location evidence="3">Basolateral cell membrane</location>
        <topology evidence="3">Multi-pass membrane protein</topology>
    </subcellularLocation>
    <subcellularLocation>
        <location evidence="2">Cytoplasmic granule</location>
    </subcellularLocation>
    <subcellularLocation>
        <location evidence="4">Endosome membrane</location>
    </subcellularLocation>
    <subcellularLocation>
        <location evidence="20">Golgi apparatus lumen</location>
    </subcellularLocation>
</comment>
<dbReference type="CDD" id="cd18599">
    <property type="entry name" value="ABC_6TM_MRP5_8_9_D2"/>
    <property type="match status" value="1"/>
</dbReference>
<keyword evidence="8" id="KW-1003">Cell membrane</keyword>
<dbReference type="InterPro" id="IPR050173">
    <property type="entry name" value="ABC_transporter_C-like"/>
</dbReference>
<dbReference type="Gene3D" id="3.40.50.300">
    <property type="entry name" value="P-loop containing nucleotide triphosphate hydrolases"/>
    <property type="match status" value="2"/>
</dbReference>
<comment type="catalytic activity">
    <reaction evidence="25">
        <text>N-acetyl-L-aspartyl-L-glutamyl-L-glutamate(in) + ATP + H2O = N-acetyl-L-aspartyl-L-glutamyl-L-glutamate(out) + ADP + phosphate + H(+)</text>
        <dbReference type="Rhea" id="RHEA:66732"/>
        <dbReference type="ChEBI" id="CHEBI:15377"/>
        <dbReference type="ChEBI" id="CHEBI:15378"/>
        <dbReference type="ChEBI" id="CHEBI:30616"/>
        <dbReference type="ChEBI" id="CHEBI:43474"/>
        <dbReference type="ChEBI" id="CHEBI:76935"/>
        <dbReference type="ChEBI" id="CHEBI:456216"/>
    </reaction>
    <physiologicalReaction direction="left-to-right" evidence="25">
        <dbReference type="Rhea" id="RHEA:66733"/>
    </physiologicalReaction>
</comment>
<keyword evidence="19" id="KW-0325">Glycoprotein</keyword>
<evidence type="ECO:0000256" key="29">
    <source>
        <dbReference type="ARBA" id="ARBA00082793"/>
    </source>
</evidence>
<keyword evidence="10 31" id="KW-0812">Transmembrane</keyword>
<feature type="transmembrane region" description="Helical" evidence="31">
    <location>
        <begin position="1129"/>
        <end position="1151"/>
    </location>
</feature>
<dbReference type="PANTHER" id="PTHR24223:SF447">
    <property type="entry name" value="MULTIDRUG RESISTANCE-ASSOCIATED PROTEIN 5"/>
    <property type="match status" value="1"/>
</dbReference>
<keyword evidence="17" id="KW-0333">Golgi apparatus</keyword>
<feature type="domain" description="ABC transporter" evidence="32">
    <location>
        <begin position="524"/>
        <end position="748"/>
    </location>
</feature>
<dbReference type="GeneID" id="118411115"/>
<dbReference type="FunFam" id="1.20.1560.10:FF:000015">
    <property type="entry name" value="multidrug resistance-associated protein 5 isoform X1"/>
    <property type="match status" value="1"/>
</dbReference>
<evidence type="ECO:0000256" key="24">
    <source>
        <dbReference type="ARBA" id="ARBA00051604"/>
    </source>
</evidence>
<protein>
    <recommendedName>
        <fullName evidence="28">ATP-binding cassette sub-family C member 5</fullName>
        <ecNumber evidence="6">7.6.2.2</ecNumber>
    </recommendedName>
    <alternativeName>
        <fullName evidence="29">Multidrug resistance-associated protein 5</fullName>
    </alternativeName>
</protein>
<feature type="region of interest" description="Disordered" evidence="30">
    <location>
        <begin position="1"/>
        <end position="61"/>
    </location>
</feature>
<accession>A0A9J7KSL4</accession>
<evidence type="ECO:0000256" key="30">
    <source>
        <dbReference type="SAM" id="MobiDB-lite"/>
    </source>
</evidence>
<dbReference type="CDD" id="cd03244">
    <property type="entry name" value="ABCC_MRP_domain2"/>
    <property type="match status" value="1"/>
</dbReference>
<dbReference type="PANTHER" id="PTHR24223">
    <property type="entry name" value="ATP-BINDING CASSETTE SUB-FAMILY C"/>
    <property type="match status" value="1"/>
</dbReference>
<dbReference type="InterPro" id="IPR036640">
    <property type="entry name" value="ABC1_TM_sf"/>
</dbReference>
<keyword evidence="18 31" id="KW-0472">Membrane</keyword>
<dbReference type="PROSITE" id="PS00211">
    <property type="entry name" value="ABC_TRANSPORTER_1"/>
    <property type="match status" value="2"/>
</dbReference>
<feature type="domain" description="ABC transmembrane type-1" evidence="33">
    <location>
        <begin position="897"/>
        <end position="1186"/>
    </location>
</feature>
<dbReference type="FunFam" id="1.20.1560.10:FF:000012">
    <property type="entry name" value="ATP binding cassette subfamily C member 5"/>
    <property type="match status" value="1"/>
</dbReference>
<evidence type="ECO:0000313" key="36">
    <source>
        <dbReference type="RefSeq" id="XP_035669053.1"/>
    </source>
</evidence>
<dbReference type="PROSITE" id="PS50929">
    <property type="entry name" value="ABC_TM1F"/>
    <property type="match status" value="2"/>
</dbReference>
<feature type="region of interest" description="Disordered" evidence="30">
    <location>
        <begin position="492"/>
        <end position="535"/>
    </location>
</feature>
<evidence type="ECO:0000256" key="20">
    <source>
        <dbReference type="ARBA" id="ARBA00023769"/>
    </source>
</evidence>
<evidence type="ECO:0000259" key="32">
    <source>
        <dbReference type="PROSITE" id="PS50893"/>
    </source>
</evidence>
<dbReference type="FunFam" id="3.40.50.300:FF:000605">
    <property type="entry name" value="multidrug resistance-associated protein 5 isoform X1"/>
    <property type="match status" value="1"/>
</dbReference>
<evidence type="ECO:0000256" key="21">
    <source>
        <dbReference type="ARBA" id="ARBA00034018"/>
    </source>
</evidence>
<comment type="catalytic activity">
    <reaction evidence="21">
        <text>ATP + H2O + xenobioticSide 1 = ADP + phosphate + xenobioticSide 2.</text>
        <dbReference type="EC" id="7.6.2.2"/>
    </reaction>
</comment>
<dbReference type="InterPro" id="IPR003439">
    <property type="entry name" value="ABC_transporter-like_ATP-bd"/>
</dbReference>
<keyword evidence="34" id="KW-1185">Reference proteome</keyword>
<dbReference type="InterPro" id="IPR003593">
    <property type="entry name" value="AAA+_ATPase"/>
</dbReference>
<dbReference type="GO" id="GO:0055085">
    <property type="term" value="P:transmembrane transport"/>
    <property type="evidence" value="ECO:0000318"/>
    <property type="project" value="GO_Central"/>
</dbReference>
<evidence type="ECO:0000259" key="33">
    <source>
        <dbReference type="PROSITE" id="PS50929"/>
    </source>
</evidence>
<feature type="compositionally biased region" description="Polar residues" evidence="30">
    <location>
        <begin position="815"/>
        <end position="826"/>
    </location>
</feature>
<dbReference type="GO" id="GO:0005524">
    <property type="term" value="F:ATP binding"/>
    <property type="evidence" value="ECO:0007669"/>
    <property type="project" value="UniProtKB-KW"/>
</dbReference>
<sequence length="1492" mass="165914">MMTSEKKSTSKNGAAVPTLVDGTHLTEHGSGDSARETSVNGSTSNYRSTANLIEAPSSKDTSSKYSETLKILLPWRPTKKGSKFPLDDSGLFANIYVRWMDPLVRKATKGKIKPSDLFEPSPNDSAEAPSKRLRDLWEEEVKKKGIANASYYRVALRSIRTRWIASTLVLLLSLMCSFTSAAVIVRQLLEYTETPNPDFRIGIALVLGMLFTELMRVCTINLVYILNYRTGIRLMGGTLTLVFEKILHLRSLKDKSVGELVNLLSNDGMRLFELTTFGIFVVNTPILFIPGSVYTCFILGPWALVGVATFILFLPVQSLLGKIVAKVRRKCIGITDERVRMMSELLTSIKLIKMYAWEKPFTKKIGDVRNRERKKLETAGFVQAMSIAFNPAVPVIAAVLSFVGHTMSGNNLTPAQAFAVVSVFNALRYGLALLPNSVRAWGESGVAAKRIKSLLIMEELQPYREKPADPDTAVDIKAATFGWDVLDIKGEKKRKAEGSEKKGKGGPRGRGRGGAPAGKQAQKGKEGGMDEEEEERKRVPILFDIDLTIPKGSLIGVCGSVGSGKSSLISAILSQMRLMAGSVAVDGRFAYVAQQAWILNKSVQDNILFGQPFNQESRYNRVVHACSLQADFKQLPDGDQTEIGERGVNISGGQKQRISLARALYADRDIYLLDDPLSAVDAHVGKHIFQQYIQTALKDKTVLFVTHQLQYLKDCNEILVLKHGRITEKGVHSQLMSAKKEYANLIHSFHEDGEEQEEGDMIVNQEDVEIMTKSPLKTESVQGSLKRKDSKRSSKRSLRREDSTRGSTRLRRSYSVRSTHSATSETAGHIEEPPEIEDLDVNPQDGKNQDLDAPKKQGDGPKALVTEEEKFRGSVTLKTYWSYIKASGGFIVCSCTLLLFILSTGSMVFSNWWLTLWLNQGSGVPYNESDPSTLNITENPRLNVYILIYGMCLVAVLVLAFIKGFCYVKVTLGASSRLHKAVFASILRCPMKFFDVTPTGRILNRFSRDLDEVDVRLPLNMQVYLETLFIVVASILNICVVFPWFVLALVPLGILFFLANYFFRHVIRELKRFDNIMRSPWFSHVTASIQGLHTIHAYQQEKEFLHNFITLLDRNNAAMLMYNMGTRWLAVRLDSMALVINTMAAVMVVVFHGQIPASLAGLALSYAIQTSGLLQLMVRTASETEARFTSVERITHYSNGLEEEAPARIKGTDPAESWPEQGQVQFDHYKMQYRENLPLVLKGIHCDIHTNESIGIVGRTGSGKSSLGVALFRLVEPADGVISIDGVDISKIGLQSLRSKLSIIPQDPVLFVGTVRYNLDPFNQYSDNQLWQALERSYMKDRISALEKQLEAPVIENGENFSVGERQLICMARALLRNSKIILLDEATAAIDSETDSLIQKTIHEAFTGCTMMTIAHRLNTVLNCDRIMVMEDGHLVEFDTPAALMSKTDSHFRAMLTASGTDVSRYLTGSAQTSATLGGEESGEEEYDTKL</sequence>
<comment type="similarity">
    <text evidence="5">Belongs to the ABC transporter superfamily. ABCC family. Conjugate transporter (TC 3.A.1.208) subfamily.</text>
</comment>
<dbReference type="Pfam" id="PF00664">
    <property type="entry name" value="ABC_membrane"/>
    <property type="match status" value="2"/>
</dbReference>
<evidence type="ECO:0000256" key="31">
    <source>
        <dbReference type="SAM" id="Phobius"/>
    </source>
</evidence>
<comment type="catalytic activity">
    <reaction evidence="24">
        <text>3',5'-cyclic AMP(in) + ATP + H2O = 3',5'-cyclic AMP(out) + ADP + phosphate + H(+)</text>
        <dbReference type="Rhea" id="RHEA:66184"/>
        <dbReference type="ChEBI" id="CHEBI:15377"/>
        <dbReference type="ChEBI" id="CHEBI:15378"/>
        <dbReference type="ChEBI" id="CHEBI:30616"/>
        <dbReference type="ChEBI" id="CHEBI:43474"/>
        <dbReference type="ChEBI" id="CHEBI:58165"/>
        <dbReference type="ChEBI" id="CHEBI:456216"/>
    </reaction>
    <physiologicalReaction direction="left-to-right" evidence="24">
        <dbReference type="Rhea" id="RHEA:66185"/>
    </physiologicalReaction>
</comment>
<evidence type="ECO:0000256" key="18">
    <source>
        <dbReference type="ARBA" id="ARBA00023136"/>
    </source>
</evidence>
<gene>
    <name evidence="35 36 37 38 39" type="primary">LOC118411115</name>
</gene>
<dbReference type="Proteomes" id="UP000001554">
    <property type="component" value="Chromosome 1"/>
</dbReference>
<keyword evidence="13" id="KW-0967">Endosome</keyword>
<evidence type="ECO:0000313" key="34">
    <source>
        <dbReference type="Proteomes" id="UP000001554"/>
    </source>
</evidence>
<feature type="compositionally biased region" description="Basic and acidic residues" evidence="30">
    <location>
        <begin position="847"/>
        <end position="861"/>
    </location>
</feature>
<evidence type="ECO:0000256" key="27">
    <source>
        <dbReference type="ARBA" id="ARBA00052963"/>
    </source>
</evidence>
<name>A0A9J7KSL4_BRAFL</name>
<dbReference type="KEGG" id="bfo:118411115"/>
<dbReference type="OMA" id="CEGTICI"/>
<keyword evidence="15" id="KW-1278">Translocase</keyword>
<dbReference type="GO" id="GO:0016887">
    <property type="term" value="F:ATP hydrolysis activity"/>
    <property type="evidence" value="ECO:0007669"/>
    <property type="project" value="InterPro"/>
</dbReference>
<dbReference type="SUPFAM" id="SSF52540">
    <property type="entry name" value="P-loop containing nucleoside triphosphate hydrolases"/>
    <property type="match status" value="2"/>
</dbReference>
<feature type="domain" description="ABC transporter" evidence="32">
    <location>
        <begin position="1224"/>
        <end position="1458"/>
    </location>
</feature>
<feature type="compositionally biased region" description="Acidic residues" evidence="30">
    <location>
        <begin position="1482"/>
        <end position="1492"/>
    </location>
</feature>
<organism evidence="34 36">
    <name type="scientific">Branchiostoma floridae</name>
    <name type="common">Florida lancelet</name>
    <name type="synonym">Amphioxus</name>
    <dbReference type="NCBI Taxonomy" id="7739"/>
    <lineage>
        <taxon>Eukaryota</taxon>
        <taxon>Metazoa</taxon>
        <taxon>Chordata</taxon>
        <taxon>Cephalochordata</taxon>
        <taxon>Leptocardii</taxon>
        <taxon>Amphioxiformes</taxon>
        <taxon>Branchiostomatidae</taxon>
        <taxon>Branchiostoma</taxon>
    </lineage>
</organism>
<evidence type="ECO:0000256" key="23">
    <source>
        <dbReference type="ARBA" id="ARBA00050745"/>
    </source>
</evidence>
<evidence type="ECO:0000256" key="8">
    <source>
        <dbReference type="ARBA" id="ARBA00022475"/>
    </source>
</evidence>
<comment type="catalytic activity">
    <reaction evidence="22">
        <text>(2S)-2-[5-amino-1-(beta-D-ribosyl)imidazole-4-carboxamido]succinate(in) + ATP + H2O = (2S)-2-[5-amino-1-(beta-D-ribosyl)imidazole-4-carboxamido]succinate(out) + ADP + phosphate + H(+)</text>
        <dbReference type="Rhea" id="RHEA:66752"/>
        <dbReference type="ChEBI" id="CHEBI:15377"/>
        <dbReference type="ChEBI" id="CHEBI:15378"/>
        <dbReference type="ChEBI" id="CHEBI:30616"/>
        <dbReference type="ChEBI" id="CHEBI:43474"/>
        <dbReference type="ChEBI" id="CHEBI:167466"/>
        <dbReference type="ChEBI" id="CHEBI:456216"/>
    </reaction>
    <physiologicalReaction direction="left-to-right" evidence="22">
        <dbReference type="Rhea" id="RHEA:66753"/>
    </physiologicalReaction>
</comment>
<feature type="transmembrane region" description="Helical" evidence="31">
    <location>
        <begin position="379"/>
        <end position="403"/>
    </location>
</feature>
<dbReference type="SUPFAM" id="SSF90123">
    <property type="entry name" value="ABC transporter transmembrane region"/>
    <property type="match status" value="2"/>
</dbReference>
<dbReference type="SMART" id="SM00382">
    <property type="entry name" value="AAA"/>
    <property type="match status" value="2"/>
</dbReference>
<proteinExistence type="inferred from homology"/>
<evidence type="ECO:0000256" key="19">
    <source>
        <dbReference type="ARBA" id="ARBA00023180"/>
    </source>
</evidence>
<feature type="transmembrane region" description="Helical" evidence="31">
    <location>
        <begin position="1042"/>
        <end position="1063"/>
    </location>
</feature>
<keyword evidence="11" id="KW-0677">Repeat</keyword>
<dbReference type="RefSeq" id="XP_035669070.1">
    <property type="nucleotide sequence ID" value="XM_035813177.1"/>
</dbReference>
<dbReference type="Gene3D" id="1.20.1560.10">
    <property type="entry name" value="ABC transporter type 1, transmembrane domain"/>
    <property type="match status" value="2"/>
</dbReference>
<keyword evidence="16 31" id="KW-1133">Transmembrane helix</keyword>
<feature type="transmembrane region" description="Helical" evidence="31">
    <location>
        <begin position="299"/>
        <end position="320"/>
    </location>
</feature>